<keyword evidence="1" id="KW-0732">Signal</keyword>
<dbReference type="EMBL" id="DSVQ01000019">
    <property type="protein sequence ID" value="HGT41136.1"/>
    <property type="molecule type" value="Genomic_DNA"/>
</dbReference>
<accession>A0A7C4LNW5</accession>
<evidence type="ECO:0000256" key="1">
    <source>
        <dbReference type="SAM" id="SignalP"/>
    </source>
</evidence>
<gene>
    <name evidence="2" type="ORF">ENS64_17965</name>
</gene>
<sequence>MGRGQFVFRCCLLPAVWVVATVPGWGQVANPAAARSTPGERGSDVGQKLREAAQAAQTLRTDSLDAFRRGLLPLPDHLEHLAAIFDAEGRAAWESVLRASGRGSNYEARPGYEKDAAPPIDRKLLIKAMQPVFEARIQVLRDAVARLEQFNQPAAIGWAGDVALARVALCQAQLEAARWLGDRGQVLALEKEEQVLAAQHYAQRLFDERFLGVASVPTMIQAVSLLNIAPELKRNFYESAAVETTLWNLAGAEIGRGDAVTLARLNVSWLSGYAQQADGTLQINERNWQESDQLAQRLFEQRLEWYPKGTASLADLSRSWQMRQQMHQIAREAGYEVPAASLEQHQRNLQVLARSADAVRDLRGRAAADVRYVRVLSALKAAEPVPGTGSARR</sequence>
<organism evidence="2">
    <name type="scientific">Schlesneria paludicola</name>
    <dbReference type="NCBI Taxonomy" id="360056"/>
    <lineage>
        <taxon>Bacteria</taxon>
        <taxon>Pseudomonadati</taxon>
        <taxon>Planctomycetota</taxon>
        <taxon>Planctomycetia</taxon>
        <taxon>Planctomycetales</taxon>
        <taxon>Planctomycetaceae</taxon>
        <taxon>Schlesneria</taxon>
    </lineage>
</organism>
<name>A0A7C4LNW5_9PLAN</name>
<comment type="caution">
    <text evidence="2">The sequence shown here is derived from an EMBL/GenBank/DDBJ whole genome shotgun (WGS) entry which is preliminary data.</text>
</comment>
<reference evidence="2" key="1">
    <citation type="journal article" date="2020" name="mSystems">
        <title>Genome- and Community-Level Interaction Insights into Carbon Utilization and Element Cycling Functions of Hydrothermarchaeota in Hydrothermal Sediment.</title>
        <authorList>
            <person name="Zhou Z."/>
            <person name="Liu Y."/>
            <person name="Xu W."/>
            <person name="Pan J."/>
            <person name="Luo Z.H."/>
            <person name="Li M."/>
        </authorList>
    </citation>
    <scope>NUCLEOTIDE SEQUENCE [LARGE SCALE GENOMIC DNA]</scope>
    <source>
        <strain evidence="2">SpSt-508</strain>
    </source>
</reference>
<feature type="signal peptide" evidence="1">
    <location>
        <begin position="1"/>
        <end position="20"/>
    </location>
</feature>
<feature type="chain" id="PRO_5028114560" evidence="1">
    <location>
        <begin position="21"/>
        <end position="393"/>
    </location>
</feature>
<protein>
    <submittedName>
        <fullName evidence="2">Uncharacterized protein</fullName>
    </submittedName>
</protein>
<proteinExistence type="predicted"/>
<dbReference type="AlphaFoldDB" id="A0A7C4LNW5"/>
<evidence type="ECO:0000313" key="2">
    <source>
        <dbReference type="EMBL" id="HGT41136.1"/>
    </source>
</evidence>